<comment type="caution">
    <text evidence="1">The sequence shown here is derived from an EMBL/GenBank/DDBJ whole genome shotgun (WGS) entry which is preliminary data.</text>
</comment>
<keyword evidence="2" id="KW-1185">Reference proteome</keyword>
<dbReference type="Proteomes" id="UP000603141">
    <property type="component" value="Unassembled WGS sequence"/>
</dbReference>
<dbReference type="RefSeq" id="WP_200274423.1">
    <property type="nucleotide sequence ID" value="NZ_JAENIJ010000150.1"/>
</dbReference>
<dbReference type="AlphaFoldDB" id="A0A934VSZ8"/>
<evidence type="ECO:0000313" key="1">
    <source>
        <dbReference type="EMBL" id="MBK1884856.1"/>
    </source>
</evidence>
<protein>
    <submittedName>
        <fullName evidence="1">Uncharacterized protein</fullName>
    </submittedName>
</protein>
<proteinExistence type="predicted"/>
<sequence length="111" mass="12461">MEITDFQVRSIRPDGTIEDISWDELAGFDIETNSLGPFAPDVFWVLHGDERGYIIPQGAKGDGALLERLQQLPGFDNEKFIDAMASTSEATFEIWRKTNNTEQDAALKDQP</sequence>
<reference evidence="1" key="1">
    <citation type="submission" date="2021-01" db="EMBL/GenBank/DDBJ databases">
        <title>Modified the classification status of verrucomicrobia.</title>
        <authorList>
            <person name="Feng X."/>
        </authorList>
    </citation>
    <scope>NUCLEOTIDE SEQUENCE</scope>
    <source>
        <strain evidence="1">KCTC 22041</strain>
    </source>
</reference>
<evidence type="ECO:0000313" key="2">
    <source>
        <dbReference type="Proteomes" id="UP000603141"/>
    </source>
</evidence>
<accession>A0A934VSZ8</accession>
<organism evidence="1 2">
    <name type="scientific">Luteolibacter pohnpeiensis</name>
    <dbReference type="NCBI Taxonomy" id="454153"/>
    <lineage>
        <taxon>Bacteria</taxon>
        <taxon>Pseudomonadati</taxon>
        <taxon>Verrucomicrobiota</taxon>
        <taxon>Verrucomicrobiia</taxon>
        <taxon>Verrucomicrobiales</taxon>
        <taxon>Verrucomicrobiaceae</taxon>
        <taxon>Luteolibacter</taxon>
    </lineage>
</organism>
<dbReference type="EMBL" id="JAENIJ010000150">
    <property type="protein sequence ID" value="MBK1884856.1"/>
    <property type="molecule type" value="Genomic_DNA"/>
</dbReference>
<name>A0A934VSZ8_9BACT</name>
<gene>
    <name evidence="1" type="ORF">JIN85_20770</name>
</gene>